<reference evidence="1 2" key="1">
    <citation type="journal article" date="2017" name="Int. J. Syst. Evol. Microbiol.">
        <title>Arachidicoccus ginsenosidivorans sp. nov., with ginsenoside-converting activity isolated from ginseng cultivating soil.</title>
        <authorList>
            <person name="Siddiqi M.Z."/>
            <person name="Aslam Z."/>
            <person name="Im W.T."/>
        </authorList>
    </citation>
    <scope>NUCLEOTIDE SEQUENCE [LARGE SCALE GENOMIC DNA]</scope>
    <source>
        <strain evidence="1 2">Gsoil 809</strain>
    </source>
</reference>
<evidence type="ECO:0000313" key="1">
    <source>
        <dbReference type="EMBL" id="QEC72256.1"/>
    </source>
</evidence>
<dbReference type="AlphaFoldDB" id="A0A5B8VNM3"/>
<dbReference type="OrthoDB" id="1150003at2"/>
<sequence length="295" mass="30967">MDGQMTLDTTDKTANFLVSVFRGGFGDTSAFSVEAGVSDALIPALVSTGTLPAGTVALAADAYSIQTNIGMHYQDGIMQGHIAPKVKIEALSAYVGQTVAIALELKSSSKFSINDTMRQMVVYFNVDSLLDEAIPPTNLIDPSAWQILHIADNDNVLFTINPDGSILATGGNNGHQGVFQAVQVQAGKSYTINLHVKGSGATDTWYEVYVASKAPVQGVDYTNDPSDIKRLSLNTWSGCGKAPFDGALATISCSGSGNLVKFTSAGTVYIVIKSGGVSLGTDGILASDIDFRRVQ</sequence>
<accession>A0A5B8VNM3</accession>
<name>A0A5B8VNM3_9BACT</name>
<protein>
    <submittedName>
        <fullName evidence="1">Uncharacterized protein</fullName>
    </submittedName>
</protein>
<keyword evidence="2" id="KW-1185">Reference proteome</keyword>
<proteinExistence type="predicted"/>
<dbReference type="KEGG" id="agi:FSB73_11795"/>
<organism evidence="1 2">
    <name type="scientific">Arachidicoccus ginsenosidivorans</name>
    <dbReference type="NCBI Taxonomy" id="496057"/>
    <lineage>
        <taxon>Bacteria</taxon>
        <taxon>Pseudomonadati</taxon>
        <taxon>Bacteroidota</taxon>
        <taxon>Chitinophagia</taxon>
        <taxon>Chitinophagales</taxon>
        <taxon>Chitinophagaceae</taxon>
        <taxon>Arachidicoccus</taxon>
    </lineage>
</organism>
<dbReference type="RefSeq" id="WP_146782267.1">
    <property type="nucleotide sequence ID" value="NZ_CP042434.1"/>
</dbReference>
<dbReference type="Proteomes" id="UP000321291">
    <property type="component" value="Chromosome"/>
</dbReference>
<gene>
    <name evidence="1" type="ORF">FSB73_11795</name>
</gene>
<evidence type="ECO:0000313" key="2">
    <source>
        <dbReference type="Proteomes" id="UP000321291"/>
    </source>
</evidence>
<dbReference type="EMBL" id="CP042434">
    <property type="protein sequence ID" value="QEC72256.1"/>
    <property type="molecule type" value="Genomic_DNA"/>
</dbReference>